<dbReference type="OrthoDB" id="74314at2759"/>
<dbReference type="AlphaFoldDB" id="X6N7M2"/>
<dbReference type="SUPFAM" id="SSF50729">
    <property type="entry name" value="PH domain-like"/>
    <property type="match status" value="1"/>
</dbReference>
<dbReference type="InterPro" id="IPR051707">
    <property type="entry name" value="PI-Interact_SigTrans_Reg"/>
</dbReference>
<dbReference type="InterPro" id="IPR011993">
    <property type="entry name" value="PH-like_dom_sf"/>
</dbReference>
<protein>
    <submittedName>
        <fullName evidence="3">Unconventional myosin family protein</fullName>
    </submittedName>
</protein>
<organism evidence="3 4">
    <name type="scientific">Reticulomyxa filosa</name>
    <dbReference type="NCBI Taxonomy" id="46433"/>
    <lineage>
        <taxon>Eukaryota</taxon>
        <taxon>Sar</taxon>
        <taxon>Rhizaria</taxon>
        <taxon>Retaria</taxon>
        <taxon>Foraminifera</taxon>
        <taxon>Monothalamids</taxon>
        <taxon>Reticulomyxidae</taxon>
        <taxon>Reticulomyxa</taxon>
    </lineage>
</organism>
<dbReference type="SMART" id="SM00233">
    <property type="entry name" value="PH"/>
    <property type="match status" value="1"/>
</dbReference>
<dbReference type="PANTHER" id="PTHR14336:SF8">
    <property type="entry name" value="PROTEIN OPY1"/>
    <property type="match status" value="1"/>
</dbReference>
<dbReference type="PANTHER" id="PTHR14336">
    <property type="entry name" value="TANDEM PH DOMAIN CONTAINING PROTEIN"/>
    <property type="match status" value="1"/>
</dbReference>
<comment type="caution">
    <text evidence="3">The sequence shown here is derived from an EMBL/GenBank/DDBJ whole genome shotgun (WGS) entry which is preliminary data.</text>
</comment>
<dbReference type="Gene3D" id="2.30.29.30">
    <property type="entry name" value="Pleckstrin-homology domain (PH domain)/Phosphotyrosine-binding domain (PTB)"/>
    <property type="match status" value="1"/>
</dbReference>
<evidence type="ECO:0000313" key="3">
    <source>
        <dbReference type="EMBL" id="ETO21878.1"/>
    </source>
</evidence>
<sequence>KAQASSSTVMTEPLEVNITVQVSPTIGLDKRDMSFDIATNSSSSSNSGIQAKVNVEVVEEDVEGYEGSQAKTMVRREKSVTTKRGGEREGESPVAMPQILKQGWLLKQSAVLKVWKQRYFLLEKDCKWYYFENDHSRYCKGILDLSQCTKIKCGDKTDFDIFLDRKRFRFIAKTLQTRDEWIALISQLTQCVIEN</sequence>
<evidence type="ECO:0000259" key="2">
    <source>
        <dbReference type="PROSITE" id="PS50003"/>
    </source>
</evidence>
<dbReference type="InterPro" id="IPR001849">
    <property type="entry name" value="PH_domain"/>
</dbReference>
<dbReference type="Pfam" id="PF00169">
    <property type="entry name" value="PH"/>
    <property type="match status" value="1"/>
</dbReference>
<dbReference type="Proteomes" id="UP000023152">
    <property type="component" value="Unassembled WGS sequence"/>
</dbReference>
<feature type="non-terminal residue" evidence="3">
    <location>
        <position position="1"/>
    </location>
</feature>
<name>X6N7M2_RETFI</name>
<dbReference type="PROSITE" id="PS50003">
    <property type="entry name" value="PH_DOMAIN"/>
    <property type="match status" value="1"/>
</dbReference>
<keyword evidence="4" id="KW-1185">Reference proteome</keyword>
<feature type="domain" description="PH" evidence="2">
    <location>
        <begin position="98"/>
        <end position="190"/>
    </location>
</feature>
<evidence type="ECO:0000256" key="1">
    <source>
        <dbReference type="SAM" id="MobiDB-lite"/>
    </source>
</evidence>
<gene>
    <name evidence="3" type="ORF">RFI_15324</name>
</gene>
<accession>X6N7M2</accession>
<reference evidence="3 4" key="1">
    <citation type="journal article" date="2013" name="Curr. Biol.">
        <title>The Genome of the Foraminiferan Reticulomyxa filosa.</title>
        <authorList>
            <person name="Glockner G."/>
            <person name="Hulsmann N."/>
            <person name="Schleicher M."/>
            <person name="Noegel A.A."/>
            <person name="Eichinger L."/>
            <person name="Gallinger C."/>
            <person name="Pawlowski J."/>
            <person name="Sierra R."/>
            <person name="Euteneuer U."/>
            <person name="Pillet L."/>
            <person name="Moustafa A."/>
            <person name="Platzer M."/>
            <person name="Groth M."/>
            <person name="Szafranski K."/>
            <person name="Schliwa M."/>
        </authorList>
    </citation>
    <scope>NUCLEOTIDE SEQUENCE [LARGE SCALE GENOMIC DNA]</scope>
</reference>
<feature type="compositionally biased region" description="Basic and acidic residues" evidence="1">
    <location>
        <begin position="74"/>
        <end position="91"/>
    </location>
</feature>
<feature type="region of interest" description="Disordered" evidence="1">
    <location>
        <begin position="68"/>
        <end position="92"/>
    </location>
</feature>
<proteinExistence type="predicted"/>
<evidence type="ECO:0000313" key="4">
    <source>
        <dbReference type="Proteomes" id="UP000023152"/>
    </source>
</evidence>
<dbReference type="EMBL" id="ASPP01011216">
    <property type="protein sequence ID" value="ETO21878.1"/>
    <property type="molecule type" value="Genomic_DNA"/>
</dbReference>